<comment type="caution">
    <text evidence="2">The sequence shown here is derived from an EMBL/GenBank/DDBJ whole genome shotgun (WGS) entry which is preliminary data.</text>
</comment>
<feature type="region of interest" description="Disordered" evidence="1">
    <location>
        <begin position="36"/>
        <end position="59"/>
    </location>
</feature>
<sequence length="180" mass="20089">MDDSFDATVVQTDYGPLLELTTEELRVEPRYYQIVEEDSQGRREEISQSEYDPSNPNHQKVSFRTVSVSVSVNAEYPLETQSPIGTEPTFYTREMVTRNATECRLPNQGETVCFAYDAPANASVAGLVTFGGYNEWFTGGWTGNEYTDRVEFSATGPQTGWVTAEGYTETGRGNYPSPET</sequence>
<dbReference type="Proteomes" id="UP001253439">
    <property type="component" value="Unassembled WGS sequence"/>
</dbReference>
<gene>
    <name evidence="2" type="ORF">NDI54_18705</name>
</gene>
<dbReference type="EMBL" id="JAMQOM010000013">
    <property type="protein sequence ID" value="MDS0223376.1"/>
    <property type="molecule type" value="Genomic_DNA"/>
</dbReference>
<evidence type="ECO:0000313" key="3">
    <source>
        <dbReference type="Proteomes" id="UP001253439"/>
    </source>
</evidence>
<dbReference type="AlphaFoldDB" id="A0AAE4F058"/>
<feature type="compositionally biased region" description="Polar residues" evidence="1">
    <location>
        <begin position="48"/>
        <end position="59"/>
    </location>
</feature>
<dbReference type="RefSeq" id="WP_310897939.1">
    <property type="nucleotide sequence ID" value="NZ_JAMQOM010000013.1"/>
</dbReference>
<name>A0AAE4F058_9EURY</name>
<accession>A0AAE4F058</accession>
<evidence type="ECO:0000313" key="2">
    <source>
        <dbReference type="EMBL" id="MDS0223376.1"/>
    </source>
</evidence>
<proteinExistence type="predicted"/>
<keyword evidence="3" id="KW-1185">Reference proteome</keyword>
<evidence type="ECO:0000256" key="1">
    <source>
        <dbReference type="SAM" id="MobiDB-lite"/>
    </source>
</evidence>
<protein>
    <submittedName>
        <fullName evidence="2">Uncharacterized protein</fullName>
    </submittedName>
</protein>
<reference evidence="2 3" key="1">
    <citation type="submission" date="2022-06" db="EMBL/GenBank/DDBJ databases">
        <title>Haloarcula sp. a new haloarchaeum isolate from saline soil.</title>
        <authorList>
            <person name="Strakova D."/>
            <person name="Galisteo C."/>
            <person name="Sanchez-Porro C."/>
            <person name="Ventosa A."/>
        </authorList>
    </citation>
    <scope>NUCLEOTIDE SEQUENCE [LARGE SCALE GENOMIC DNA]</scope>
    <source>
        <strain evidence="2 3">S1AR25-5A</strain>
    </source>
</reference>
<organism evidence="2 3">
    <name type="scientific">Haloarcula terrestris</name>
    <dbReference type="NCBI Taxonomy" id="2950533"/>
    <lineage>
        <taxon>Archaea</taxon>
        <taxon>Methanobacteriati</taxon>
        <taxon>Methanobacteriota</taxon>
        <taxon>Stenosarchaea group</taxon>
        <taxon>Halobacteria</taxon>
        <taxon>Halobacteriales</taxon>
        <taxon>Haloarculaceae</taxon>
        <taxon>Haloarcula</taxon>
    </lineage>
</organism>